<dbReference type="EMBL" id="AP026729">
    <property type="protein sequence ID" value="BDQ60815.1"/>
    <property type="molecule type" value="Genomic_DNA"/>
</dbReference>
<name>A0AC59HM87_ENTFL</name>
<evidence type="ECO:0000313" key="2">
    <source>
        <dbReference type="Proteomes" id="UP001317613"/>
    </source>
</evidence>
<accession>A0AC59HM87</accession>
<sequence length="315" mass="35042">MELRVIHYFLAVVQEKTISGAAKQLHVSQPTLSKQLKELEEELGVTLFIRGNRQIQLTPEGEYLAKQGQDILSLANKTVTNLSQNEFINGEITIGGGETKAMSFLANALQQITSQHSADIHLHLYSGNADDVIERLDKGLLDFGLIIEPAPKQKYSYLTLPVVDTWGLITVKDHPLATKNVITAADLKEEPLFISRQAQVPSQLSDWLEASLDQFRIVGTYNLLYNASLMVEAGLGSALSIDGILETKQTNLRFIPLYPALTAKISLIWRKNTVLSTAAALFLEQIKKVFNALNNRSLNTFLNHHCDRSCCQNQN</sequence>
<evidence type="ECO:0000313" key="1">
    <source>
        <dbReference type="EMBL" id="BDQ60815.1"/>
    </source>
</evidence>
<organism evidence="1 2">
    <name type="scientific">Enterococcus faecalis</name>
    <name type="common">Streptococcus faecalis</name>
    <dbReference type="NCBI Taxonomy" id="1351"/>
    <lineage>
        <taxon>Bacteria</taxon>
        <taxon>Bacillati</taxon>
        <taxon>Bacillota</taxon>
        <taxon>Bacilli</taxon>
        <taxon>Lactobacillales</taxon>
        <taxon>Enterococcaceae</taxon>
        <taxon>Enterococcus</taxon>
    </lineage>
</organism>
<proteinExistence type="predicted"/>
<dbReference type="Proteomes" id="UP001317613">
    <property type="component" value="Chromosome"/>
</dbReference>
<gene>
    <name evidence="1" type="ORF">EfsSVR2332_08930</name>
</gene>
<reference evidence="1" key="1">
    <citation type="submission" date="2022-08" db="EMBL/GenBank/DDBJ databases">
        <title>Molecular epidemiological analysis of five strains of VanD-type vancomycin-resistant Enterococcus faecalis.</title>
        <authorList>
            <person name="Mimura K."/>
            <person name="Hashimoto Y."/>
            <person name="Tomita H."/>
        </authorList>
    </citation>
    <scope>NUCLEOTIDE SEQUENCE</scope>
    <source>
        <strain evidence="1">SVR2332</strain>
    </source>
</reference>
<protein>
    <submittedName>
        <fullName evidence="1">LysR family transcriptional regulator</fullName>
    </submittedName>
</protein>